<dbReference type="GO" id="GO:0070006">
    <property type="term" value="F:metalloaminopeptidase activity"/>
    <property type="evidence" value="ECO:0007669"/>
    <property type="project" value="TreeGrafter"/>
</dbReference>
<evidence type="ECO:0000256" key="9">
    <source>
        <dbReference type="ARBA" id="ARBA00022670"/>
    </source>
</evidence>
<dbReference type="GO" id="GO:0042277">
    <property type="term" value="F:peptide binding"/>
    <property type="evidence" value="ECO:0007669"/>
    <property type="project" value="TreeGrafter"/>
</dbReference>
<dbReference type="SUPFAM" id="SSF55486">
    <property type="entry name" value="Metalloproteases ('zincins'), catalytic domain"/>
    <property type="match status" value="2"/>
</dbReference>
<evidence type="ECO:0000256" key="10">
    <source>
        <dbReference type="ARBA" id="ARBA00022692"/>
    </source>
</evidence>
<keyword evidence="18" id="KW-1015">Disulfide bond</keyword>
<dbReference type="EC" id="3.4.11.2" evidence="5"/>
<organism evidence="28 29">
    <name type="scientific">Drosophila kikkawai</name>
    <name type="common">Fruit fly</name>
    <dbReference type="NCBI Taxonomy" id="30033"/>
    <lineage>
        <taxon>Eukaryota</taxon>
        <taxon>Metazoa</taxon>
        <taxon>Ecdysozoa</taxon>
        <taxon>Arthropoda</taxon>
        <taxon>Hexapoda</taxon>
        <taxon>Insecta</taxon>
        <taxon>Pterygota</taxon>
        <taxon>Neoptera</taxon>
        <taxon>Endopterygota</taxon>
        <taxon>Diptera</taxon>
        <taxon>Brachycera</taxon>
        <taxon>Muscomorpha</taxon>
        <taxon>Ephydroidea</taxon>
        <taxon>Drosophilidae</taxon>
        <taxon>Drosophila</taxon>
        <taxon>Sophophora</taxon>
    </lineage>
</organism>
<sequence length="1856" mass="214424">MKWFILFVVALAAGLATCDSTYNHYRLPTALRPQKYQLSILTLMDNPKESRFNGTVKILIEVLENTKNITLHSKELLIDESQTTLTQVNSGEKQDNCVSSTAVNPAHDYYILNTCQELLPGNIYELNLYFSADLKAQLEGYYRSFYEDPVANETRWITITQFEPASARLAFPCFDEPNYKAPFVVTLGHHKKFTSLSNMPVKETKPHKSLPDYVWTEFEESVPMSTYLVAYSINDFSHKPSTLPNGVPFRTWARPNAIDQCDYASEFGPKVLQFYEELFGIKFPLPKMDQIAVADFFAGAMENWGLVTYRESALLFSPKHSALSNKQYAAKALAHEFAHQWFGNLVTMKWWTDLWLNEGFATYVASLGVAHIHPEWDFLKMDSFENLYTIFQRDAMESSHPISRPIQTVKEINENFDDISYKKGSSVIRMMHLFLGEETFRSGLKTYLRRYKYKNAEQDNLWESLTQAAHENDALPKNYDVKTIMDSWTLQTGYPVIKVTRDYAAGTAELTQERFLLNPELSLSHNGGCWWVPLSYTTQSELDFNNTLPEDWLECSQKGRSLPKRIENLPGADQWVIFNTKLSAPYKVNYDAQNWKLLIQTLNSEDFESIHVVNRAQLIDDVFSFAWTGEQNYETALGVMEYLHRERELLPWRAAFQKLTILSRLVRRTPNFAYFKRYINKLIAPLYEELNGINDTFGSIQSKDLIQLKAETVAFACIYQVSDCVSRSKDYFREWRSVANPDETNPVPIEVRGIVYCTSVKHGCDEDWQFLWTRYLKSNVAAEEETIFNALTCSHKVWWLLQLQLEGSLDPTGDIRIQDDPSTFDSVAANQIGLHLDKMYFMENLDHIYDDFYPVTTTLAKLWPSLSKKVNTTREYIVFKDFLDNSWQYLKGTKQLVQQTKEDMLVSVQWQERNYQQFFEAIQHKLNENHSMDWFLLLSVALVAGLATCDSTYNHYRLPTALRPQKYQLSILTLTDNPEESRFNGTVKILIEVLENTKNITLHSKELLIDESQTTLTQVNSGEKKDNCVSSTAVNPAHDYYILNTCQELLAGNIYELSLTFSADLKAQLEGYYRSSYEDPVANETRWITITQFEPASARLAFPCFDEPNYKAPFVVTLGHHKKFTSLSNMPVKETNPHESLPDYVWTEFEESVPMSTYLVAYSINDFSHKPSTLPNGALFRTWARPNAIDQCDYASDFGPKVLQFYEELFGIKFPLPKMDQIAVPDFFAGAMENWGLVTYRESALLFSPEHSALDDKQHTAEVLAHELAHQWFGNLVTMKWWTDLWLNEGFATYVATLGVANVHPEWHSLDKESVSNLLTLFRKDSLESSHPISRPIQLVSQIFENFDAIAYEKGSSVLRMMHLFLGEESFRSGLKSYLQMYKYKNAEQDNLWESLTQAAHKNGALPKDYDIKAIMNSWTLQTGYPVINVTRDYAAGTAELTQERYLLNSEVSRSQNGGCWWVPLSYTTQAKLDFNNTSPEDWLECSKEGRSLPKRIENLPGADQWVLFNTKLSAPYKVNYDAQNWKLLIQTLNSKDFESIHVVNRAQLIDDVLYFGWTGEQDYETALGVIQYLHQERELLPWRVALDNLKLLNRIVRQTANYGSFKRYIRKLITPIYEDLKGINDTFSSIQQKDQILLKTTVATWACGYQVSDCVPRAVNYLHKWQAEPNPDENNPVPIDIRNIVYCTAIEHGSDEDWEFLWSRYLKANVASEKLTILDALSCSQEVWLLQRLLEMSFDPEGDIRKQDSAWVFTSVAANEVGFLLAKKYFMDNVESIYKFYHPLPKVVSRLLPPLYEQIFRRSDYNEFNDFVANSKESFKGLEQASQQALEIMLTNVQWNERNYANFSSAIREFY</sequence>
<dbReference type="InterPro" id="IPR024571">
    <property type="entry name" value="ERAP1-like_C_dom"/>
</dbReference>
<dbReference type="SUPFAM" id="SSF63737">
    <property type="entry name" value="Leukotriene A4 hydrolase N-terminal domain"/>
    <property type="match status" value="2"/>
</dbReference>
<dbReference type="GO" id="GO:0043171">
    <property type="term" value="P:peptide catabolic process"/>
    <property type="evidence" value="ECO:0007669"/>
    <property type="project" value="TreeGrafter"/>
</dbReference>
<evidence type="ECO:0000256" key="16">
    <source>
        <dbReference type="ARBA" id="ARBA00023049"/>
    </source>
</evidence>
<dbReference type="InterPro" id="IPR014782">
    <property type="entry name" value="Peptidase_M1_dom"/>
</dbReference>
<evidence type="ECO:0000259" key="27">
    <source>
        <dbReference type="Pfam" id="PF17900"/>
    </source>
</evidence>
<evidence type="ECO:0000256" key="12">
    <source>
        <dbReference type="ARBA" id="ARBA00022729"/>
    </source>
</evidence>
<dbReference type="Pfam" id="PF17900">
    <property type="entry name" value="Peptidase_M1_N"/>
    <property type="match status" value="2"/>
</dbReference>
<dbReference type="GO" id="GO:0005615">
    <property type="term" value="C:extracellular space"/>
    <property type="evidence" value="ECO:0007669"/>
    <property type="project" value="TreeGrafter"/>
</dbReference>
<dbReference type="FunFam" id="1.10.390.10:FF:000016">
    <property type="entry name" value="Glutamyl aminopeptidase"/>
    <property type="match status" value="2"/>
</dbReference>
<dbReference type="GO" id="GO:0005737">
    <property type="term" value="C:cytoplasm"/>
    <property type="evidence" value="ECO:0007669"/>
    <property type="project" value="TreeGrafter"/>
</dbReference>
<reference evidence="29" key="1">
    <citation type="submission" date="2025-08" db="UniProtKB">
        <authorList>
            <consortium name="RefSeq"/>
        </authorList>
    </citation>
    <scope>IDENTIFICATION</scope>
    <source>
        <strain evidence="29">14028-0561.14</strain>
        <tissue evidence="29">Whole fly</tissue>
    </source>
</reference>
<dbReference type="FunFam" id="1.25.50.20:FF:000001">
    <property type="entry name" value="Aminopeptidase"/>
    <property type="match status" value="2"/>
</dbReference>
<dbReference type="GO" id="GO:0098552">
    <property type="term" value="C:side of membrane"/>
    <property type="evidence" value="ECO:0007669"/>
    <property type="project" value="UniProtKB-KW"/>
</dbReference>
<feature type="chain" id="PRO_5028124401" description="Aminopeptidase N" evidence="24">
    <location>
        <begin position="19"/>
        <end position="1856"/>
    </location>
</feature>
<protein>
    <recommendedName>
        <fullName evidence="6">Aminopeptidase N</fullName>
        <ecNumber evidence="5">3.4.11.2</ecNumber>
    </recommendedName>
</protein>
<dbReference type="FunFam" id="2.60.40.1910:FF:000008">
    <property type="entry name" value="Aminopeptidase"/>
    <property type="match status" value="2"/>
</dbReference>
<dbReference type="InterPro" id="IPR001930">
    <property type="entry name" value="Peptidase_M1"/>
</dbReference>
<evidence type="ECO:0000256" key="20">
    <source>
        <dbReference type="ARBA" id="ARBA00023288"/>
    </source>
</evidence>
<evidence type="ECO:0000313" key="29">
    <source>
        <dbReference type="RefSeq" id="XP_017023756.1"/>
    </source>
</evidence>
<evidence type="ECO:0000256" key="1">
    <source>
        <dbReference type="ARBA" id="ARBA00000098"/>
    </source>
</evidence>
<dbReference type="InterPro" id="IPR045357">
    <property type="entry name" value="Aminopeptidase_N-like_N"/>
</dbReference>
<evidence type="ECO:0000259" key="25">
    <source>
        <dbReference type="Pfam" id="PF01433"/>
    </source>
</evidence>
<evidence type="ECO:0000256" key="7">
    <source>
        <dbReference type="ARBA" id="ARBA00022475"/>
    </source>
</evidence>
<proteinExistence type="inferred from homology"/>
<dbReference type="CDD" id="cd09601">
    <property type="entry name" value="M1_APN-Q_like"/>
    <property type="match status" value="2"/>
</dbReference>
<dbReference type="GeneID" id="108075728"/>
<evidence type="ECO:0000256" key="24">
    <source>
        <dbReference type="SAM" id="SignalP"/>
    </source>
</evidence>
<accession>A0A6P4ILV8</accession>
<feature type="domain" description="Peptidase M1 membrane alanine aminopeptidase" evidence="25">
    <location>
        <begin position="1194"/>
        <end position="1419"/>
    </location>
</feature>
<dbReference type="PRINTS" id="PR00756">
    <property type="entry name" value="ALADIPTASE"/>
</dbReference>
<name>A0A6P4ILV8_DROKI</name>
<evidence type="ECO:0000256" key="11">
    <source>
        <dbReference type="ARBA" id="ARBA00022723"/>
    </source>
</evidence>
<comment type="similarity">
    <text evidence="4">Belongs to the peptidase M1 family.</text>
</comment>
<keyword evidence="19" id="KW-0325">Glycoprotein</keyword>
<evidence type="ECO:0000256" key="6">
    <source>
        <dbReference type="ARBA" id="ARBA00015611"/>
    </source>
</evidence>
<keyword evidence="20" id="KW-0449">Lipoprotein</keyword>
<evidence type="ECO:0000256" key="19">
    <source>
        <dbReference type="ARBA" id="ARBA00023180"/>
    </source>
</evidence>
<keyword evidence="9" id="KW-0645">Protease</keyword>
<dbReference type="InterPro" id="IPR027268">
    <property type="entry name" value="Peptidase_M4/M1_CTD_sf"/>
</dbReference>
<feature type="site" description="Transition state stabilizer" evidence="23">
    <location>
        <position position="1352"/>
    </location>
</feature>
<evidence type="ECO:0000256" key="13">
    <source>
        <dbReference type="ARBA" id="ARBA00022801"/>
    </source>
</evidence>
<evidence type="ECO:0000256" key="4">
    <source>
        <dbReference type="ARBA" id="ARBA00010136"/>
    </source>
</evidence>
<evidence type="ECO:0000256" key="17">
    <source>
        <dbReference type="ARBA" id="ARBA00023136"/>
    </source>
</evidence>
<evidence type="ECO:0000256" key="2">
    <source>
        <dbReference type="ARBA" id="ARBA00004167"/>
    </source>
</evidence>
<comment type="cofactor">
    <cofactor evidence="22">
        <name>Zn(2+)</name>
        <dbReference type="ChEBI" id="CHEBI:29105"/>
    </cofactor>
    <text evidence="22">Binds 1 zinc ion per subunit.</text>
</comment>
<keyword evidence="12 24" id="KW-0732">Signal</keyword>
<evidence type="ECO:0000313" key="28">
    <source>
        <dbReference type="Proteomes" id="UP001652661"/>
    </source>
</evidence>
<feature type="binding site" evidence="22">
    <location>
        <position position="1270"/>
    </location>
    <ligand>
        <name>Zn(2+)</name>
        <dbReference type="ChEBI" id="CHEBI:29105"/>
        <note>catalytic</note>
    </ligand>
</feature>
<keyword evidence="17" id="KW-0472">Membrane</keyword>
<dbReference type="Gene3D" id="1.10.390.10">
    <property type="entry name" value="Neutral Protease Domain 2"/>
    <property type="match status" value="2"/>
</dbReference>
<evidence type="ECO:0000256" key="8">
    <source>
        <dbReference type="ARBA" id="ARBA00022622"/>
    </source>
</evidence>
<keyword evidence="29" id="KW-0031">Aminopeptidase</keyword>
<evidence type="ECO:0000256" key="14">
    <source>
        <dbReference type="ARBA" id="ARBA00022833"/>
    </source>
</evidence>
<feature type="binding site" evidence="22">
    <location>
        <position position="1289"/>
    </location>
    <ligand>
        <name>Zn(2+)</name>
        <dbReference type="ChEBI" id="CHEBI:29105"/>
        <note>catalytic</note>
    </ligand>
</feature>
<feature type="binding site" evidence="22">
    <location>
        <position position="1266"/>
    </location>
    <ligand>
        <name>Zn(2+)</name>
        <dbReference type="ChEBI" id="CHEBI:29105"/>
        <note>catalytic</note>
    </ligand>
</feature>
<dbReference type="GO" id="GO:0005886">
    <property type="term" value="C:plasma membrane"/>
    <property type="evidence" value="ECO:0007669"/>
    <property type="project" value="UniProtKB-SubCell"/>
</dbReference>
<keyword evidence="13" id="KW-0378">Hydrolase</keyword>
<dbReference type="FunFam" id="2.60.40.1730:FF:000016">
    <property type="entry name" value="Aminopeptidase"/>
    <property type="match status" value="2"/>
</dbReference>
<dbReference type="Pfam" id="PF01433">
    <property type="entry name" value="Peptidase_M1"/>
    <property type="match status" value="2"/>
</dbReference>
<dbReference type="GO" id="GO:0006508">
    <property type="term" value="P:proteolysis"/>
    <property type="evidence" value="ECO:0007669"/>
    <property type="project" value="UniProtKB-KW"/>
</dbReference>
<comment type="subcellular location">
    <subcellularLocation>
        <location evidence="3">Cell membrane</location>
        <topology evidence="3">Lipid-anchor</topology>
        <topology evidence="3">GPI-anchor</topology>
    </subcellularLocation>
    <subcellularLocation>
        <location evidence="2">Membrane</location>
        <topology evidence="2">Single-pass membrane protein</topology>
    </subcellularLocation>
</comment>
<evidence type="ECO:0000256" key="15">
    <source>
        <dbReference type="ARBA" id="ARBA00022989"/>
    </source>
</evidence>
<dbReference type="PANTHER" id="PTHR11533:SF253">
    <property type="entry name" value="AMINOPEPTIDASE-RELATED"/>
    <property type="match status" value="1"/>
</dbReference>
<keyword evidence="11 22" id="KW-0479">Metal-binding</keyword>
<dbReference type="InterPro" id="IPR050344">
    <property type="entry name" value="Peptidase_M1_aminopeptidases"/>
</dbReference>
<dbReference type="OrthoDB" id="510539at2759"/>
<feature type="domain" description="Aminopeptidase N-like N-terminal" evidence="27">
    <location>
        <begin position="33"/>
        <end position="228"/>
    </location>
</feature>
<dbReference type="Pfam" id="PF11838">
    <property type="entry name" value="ERAP1_C"/>
    <property type="match status" value="2"/>
</dbReference>
<evidence type="ECO:0000256" key="18">
    <source>
        <dbReference type="ARBA" id="ARBA00023157"/>
    </source>
</evidence>
<keyword evidence="8" id="KW-0336">GPI-anchor</keyword>
<keyword evidence="10" id="KW-0812">Transmembrane</keyword>
<dbReference type="Gene3D" id="2.60.40.1910">
    <property type="match status" value="2"/>
</dbReference>
<feature type="domain" description="ERAP1-like C-terminal" evidence="26">
    <location>
        <begin position="1506"/>
        <end position="1833"/>
    </location>
</feature>
<gene>
    <name evidence="29" type="primary">LOC108075728</name>
</gene>
<evidence type="ECO:0000259" key="26">
    <source>
        <dbReference type="Pfam" id="PF11838"/>
    </source>
</evidence>
<evidence type="ECO:0000256" key="23">
    <source>
        <dbReference type="PIRSR" id="PIRSR634016-4"/>
    </source>
</evidence>
<comment type="catalytic activity">
    <reaction evidence="1">
        <text>Release of an N-terminal amino acid, Xaa-|-Yaa- from a peptide, amide or arylamide. Xaa is preferably Ala, but may be most amino acids including Pro (slow action). When a terminal hydrophobic residue is followed by a prolyl residue, the two may be released as an intact Xaa-Pro dipeptide.</text>
        <dbReference type="EC" id="3.4.11.2"/>
    </reaction>
</comment>
<keyword evidence="7" id="KW-1003">Cell membrane</keyword>
<evidence type="ECO:0000256" key="21">
    <source>
        <dbReference type="PIRSR" id="PIRSR634016-1"/>
    </source>
</evidence>
<evidence type="ECO:0000256" key="22">
    <source>
        <dbReference type="PIRSR" id="PIRSR634016-3"/>
    </source>
</evidence>
<evidence type="ECO:0000256" key="5">
    <source>
        <dbReference type="ARBA" id="ARBA00012564"/>
    </source>
</evidence>
<feature type="domain" description="ERAP1-like C-terminal" evidence="26">
    <location>
        <begin position="575"/>
        <end position="904"/>
    </location>
</feature>
<feature type="active site" description="Proton acceptor" evidence="21">
    <location>
        <position position="1267"/>
    </location>
</feature>
<keyword evidence="15" id="KW-1133">Transmembrane helix</keyword>
<feature type="domain" description="Aminopeptidase N-like N-terminal" evidence="27">
    <location>
        <begin position="964"/>
        <end position="1159"/>
    </location>
</feature>
<dbReference type="Gene3D" id="1.25.50.20">
    <property type="match status" value="2"/>
</dbReference>
<keyword evidence="16" id="KW-0482">Metalloprotease</keyword>
<feature type="domain" description="Peptidase M1 membrane alanine aminopeptidase" evidence="25">
    <location>
        <begin position="263"/>
        <end position="488"/>
    </location>
</feature>
<feature type="signal peptide" evidence="24">
    <location>
        <begin position="1"/>
        <end position="18"/>
    </location>
</feature>
<dbReference type="PANTHER" id="PTHR11533">
    <property type="entry name" value="PROTEASE M1 ZINC METALLOPROTEASE"/>
    <property type="match status" value="1"/>
</dbReference>
<dbReference type="Proteomes" id="UP001652661">
    <property type="component" value="Chromosome 3R"/>
</dbReference>
<dbReference type="InterPro" id="IPR042097">
    <property type="entry name" value="Aminopeptidase_N-like_N_sf"/>
</dbReference>
<evidence type="ECO:0000256" key="3">
    <source>
        <dbReference type="ARBA" id="ARBA00004609"/>
    </source>
</evidence>
<keyword evidence="28" id="KW-1185">Reference proteome</keyword>
<dbReference type="InterPro" id="IPR034016">
    <property type="entry name" value="M1_APN-typ"/>
</dbReference>
<dbReference type="GO" id="GO:0008270">
    <property type="term" value="F:zinc ion binding"/>
    <property type="evidence" value="ECO:0007669"/>
    <property type="project" value="InterPro"/>
</dbReference>
<dbReference type="GO" id="GO:0016285">
    <property type="term" value="F:alanyl aminopeptidase activity"/>
    <property type="evidence" value="ECO:0007669"/>
    <property type="project" value="UniProtKB-EC"/>
</dbReference>
<dbReference type="Gene3D" id="2.60.40.1730">
    <property type="entry name" value="tricorn interacting facor f3 domain"/>
    <property type="match status" value="2"/>
</dbReference>
<keyword evidence="14 22" id="KW-0862">Zinc</keyword>
<dbReference type="RefSeq" id="XP_017023756.1">
    <property type="nucleotide sequence ID" value="XM_017168267.3"/>
</dbReference>